<feature type="compositionally biased region" description="Polar residues" evidence="10">
    <location>
        <begin position="818"/>
        <end position="832"/>
    </location>
</feature>
<dbReference type="GO" id="GO:0000974">
    <property type="term" value="C:Prp19 complex"/>
    <property type="evidence" value="ECO:0007669"/>
    <property type="project" value="TreeGrafter"/>
</dbReference>
<evidence type="ECO:0000256" key="9">
    <source>
        <dbReference type="ARBA" id="ARBA00023242"/>
    </source>
</evidence>
<protein>
    <recommendedName>
        <fullName evidence="5">Pre-mRNA-splicing factor SYF2</fullName>
    </recommendedName>
    <alternativeName>
        <fullName evidence="4">Pre-mRNA-splicing factor syf2</fullName>
    </alternativeName>
</protein>
<feature type="compositionally biased region" description="Low complexity" evidence="10">
    <location>
        <begin position="628"/>
        <end position="639"/>
    </location>
</feature>
<dbReference type="GO" id="GO:0008380">
    <property type="term" value="P:RNA splicing"/>
    <property type="evidence" value="ECO:0007669"/>
    <property type="project" value="UniProtKB-KW"/>
</dbReference>
<feature type="region of interest" description="Disordered" evidence="10">
    <location>
        <begin position="614"/>
        <end position="639"/>
    </location>
</feature>
<evidence type="ECO:0000256" key="4">
    <source>
        <dbReference type="ARBA" id="ARBA00013557"/>
    </source>
</evidence>
<evidence type="ECO:0000256" key="10">
    <source>
        <dbReference type="SAM" id="MobiDB-lite"/>
    </source>
</evidence>
<dbReference type="Pfam" id="PF08231">
    <property type="entry name" value="SYF2"/>
    <property type="match status" value="1"/>
</dbReference>
<comment type="function">
    <text evidence="1">Involved in pre-mRNA splicing.</text>
</comment>
<dbReference type="Proteomes" id="UP001176517">
    <property type="component" value="Unassembled WGS sequence"/>
</dbReference>
<dbReference type="PANTHER" id="PTHR13264">
    <property type="entry name" value="GCIP-INTERACTING PROTEIN P29"/>
    <property type="match status" value="1"/>
</dbReference>
<dbReference type="AlphaFoldDB" id="A0AAN6GUG5"/>
<feature type="compositionally biased region" description="Basic and acidic residues" evidence="10">
    <location>
        <begin position="749"/>
        <end position="764"/>
    </location>
</feature>
<dbReference type="EMBL" id="JAPDMZ010000007">
    <property type="protein sequence ID" value="KAK0557168.1"/>
    <property type="molecule type" value="Genomic_DNA"/>
</dbReference>
<dbReference type="SUPFAM" id="SSF50969">
    <property type="entry name" value="YVTN repeat-like/Quinoprotein amine dehydrogenase"/>
    <property type="match status" value="1"/>
</dbReference>
<feature type="region of interest" description="Disordered" evidence="10">
    <location>
        <begin position="747"/>
        <end position="832"/>
    </location>
</feature>
<keyword evidence="6" id="KW-0507">mRNA processing</keyword>
<name>A0AAN6GUG5_9BASI</name>
<keyword evidence="7" id="KW-0747">Spliceosome</keyword>
<evidence type="ECO:0000256" key="8">
    <source>
        <dbReference type="ARBA" id="ARBA00023187"/>
    </source>
</evidence>
<evidence type="ECO:0000313" key="12">
    <source>
        <dbReference type="Proteomes" id="UP001176517"/>
    </source>
</evidence>
<comment type="subcellular location">
    <subcellularLocation>
        <location evidence="2">Nucleus</location>
    </subcellularLocation>
</comment>
<proteinExistence type="inferred from homology"/>
<keyword evidence="8" id="KW-0508">mRNA splicing</keyword>
<keyword evidence="12" id="KW-1185">Reference proteome</keyword>
<evidence type="ECO:0000256" key="6">
    <source>
        <dbReference type="ARBA" id="ARBA00022664"/>
    </source>
</evidence>
<feature type="compositionally biased region" description="Basic and acidic residues" evidence="10">
    <location>
        <begin position="782"/>
        <end position="793"/>
    </location>
</feature>
<feature type="compositionally biased region" description="Low complexity" evidence="10">
    <location>
        <begin position="796"/>
        <end position="817"/>
    </location>
</feature>
<evidence type="ECO:0000256" key="1">
    <source>
        <dbReference type="ARBA" id="ARBA00003777"/>
    </source>
</evidence>
<dbReference type="GO" id="GO:0006397">
    <property type="term" value="P:mRNA processing"/>
    <property type="evidence" value="ECO:0007669"/>
    <property type="project" value="UniProtKB-KW"/>
</dbReference>
<feature type="region of interest" description="Disordered" evidence="10">
    <location>
        <begin position="676"/>
        <end position="711"/>
    </location>
</feature>
<dbReference type="PANTHER" id="PTHR13264:SF5">
    <property type="entry name" value="PRE-MRNA-SPLICING FACTOR SYF2"/>
    <property type="match status" value="1"/>
</dbReference>
<dbReference type="InterPro" id="IPR015943">
    <property type="entry name" value="WD40/YVTN_repeat-like_dom_sf"/>
</dbReference>
<evidence type="ECO:0000256" key="2">
    <source>
        <dbReference type="ARBA" id="ARBA00004123"/>
    </source>
</evidence>
<evidence type="ECO:0000256" key="5">
    <source>
        <dbReference type="ARBA" id="ARBA00014745"/>
    </source>
</evidence>
<dbReference type="GO" id="GO:0071014">
    <property type="term" value="C:post-mRNA release spliceosomal complex"/>
    <property type="evidence" value="ECO:0007669"/>
    <property type="project" value="TreeGrafter"/>
</dbReference>
<keyword evidence="9" id="KW-0539">Nucleus</keyword>
<dbReference type="Gene3D" id="2.130.10.10">
    <property type="entry name" value="YVTN repeat-like/Quinoprotein amine dehydrogenase"/>
    <property type="match status" value="1"/>
</dbReference>
<feature type="region of interest" description="Disordered" evidence="10">
    <location>
        <begin position="171"/>
        <end position="208"/>
    </location>
</feature>
<comment type="similarity">
    <text evidence="3">Belongs to the SYF2 family.</text>
</comment>
<reference evidence="11" key="1">
    <citation type="journal article" date="2023" name="PhytoFront">
        <title>Draft Genome Resources of Seven Strains of Tilletia horrida, Causal Agent of Kernel Smut of Rice.</title>
        <authorList>
            <person name="Khanal S."/>
            <person name="Antony Babu S."/>
            <person name="Zhou X.G."/>
        </authorList>
    </citation>
    <scope>NUCLEOTIDE SEQUENCE</scope>
    <source>
        <strain evidence="11">TX6</strain>
    </source>
</reference>
<evidence type="ECO:0000313" key="11">
    <source>
        <dbReference type="EMBL" id="KAK0557168.1"/>
    </source>
</evidence>
<dbReference type="GO" id="GO:0071013">
    <property type="term" value="C:catalytic step 2 spliceosome"/>
    <property type="evidence" value="ECO:0007669"/>
    <property type="project" value="TreeGrafter"/>
</dbReference>
<evidence type="ECO:0000256" key="7">
    <source>
        <dbReference type="ARBA" id="ARBA00022728"/>
    </source>
</evidence>
<organism evidence="11 12">
    <name type="scientific">Tilletia horrida</name>
    <dbReference type="NCBI Taxonomy" id="155126"/>
    <lineage>
        <taxon>Eukaryota</taxon>
        <taxon>Fungi</taxon>
        <taxon>Dikarya</taxon>
        <taxon>Basidiomycota</taxon>
        <taxon>Ustilaginomycotina</taxon>
        <taxon>Exobasidiomycetes</taxon>
        <taxon>Tilletiales</taxon>
        <taxon>Tilletiaceae</taxon>
        <taxon>Tilletia</taxon>
    </lineage>
</organism>
<feature type="region of interest" description="Disordered" evidence="10">
    <location>
        <begin position="860"/>
        <end position="881"/>
    </location>
</feature>
<sequence>MSQSAGNTNAAAPDAERRIPFHHITVSSCKKKLVLLLSAARVILLDHATGSVLGHLECPTTVPSAPYSSKNICFPRHAAISPDERYVVIVGDDKVVHVWDLDKEQQDGNQLSPGGEVLVRPVPKRANTIFWEQNSSYIVLGDRFGDVRCFPAQDPAFPSVETVLSRLAANVSNPKDAPKGIKQTTSGAADSDDEDGADPSDPWSSPRVGHTSMLTAAMLLESSSSTPSEHGGAARYIVTADRDEHIRVSRWGPKRAGWVVENYLMGSNAFVAALAHVPQSVVDKHFSGRTLDGSGHGLLLASDGGRLLRLWNYLHTDTSSQLVASVEVSAAVLPHVVVSGKTKNKQGGAKKTAPGYQSNVSEERIQEVEASQRTAEENSKLAITKLVVLRSKDEDQVVFTAEGSTAFFTLPISELSRSNGAEIVDVSAQIQKVDAGAAILDVEVDISDPTRPRLWATLDTLGLGLSRGDMEPAVKVYDLVDNHWVETEQASVALMESLRAADASRKSKLLQKVDPKDAKKISATYYDALKTYPKLAGESCSSLPMTSAGVYEVSPTVGTAAAKRKQNMDRIRAAAASKQSNGNGTPDVVQVSRKKIKSEPLDGPVFTIHAVDEQIGGGPRSKGKGKAVVDAETSADAADAEVVPVDQAAETEMAPDSNANISKVSMEDRMAKMKELRKKMNDSARANRKDVIAEQTRAKNGGVAKDPQHKSWKLKKAEKILEERDIRESGEDLDRVRAWGYSIEDNEAWEEKLEDKEERRDKGPVDFNTAAERSYQRQVRQMKPDLKEYERSMVDASNASGTSSSSSALVRSGQSSGALITTNSGTSTSSAYQDADALSYGTHKPSEAAFERLASHINHEHEVRATRSRKRPADPDSEVTYINEKNRKFNEKAERFFGKYTKEIRESFERGTAL</sequence>
<dbReference type="InterPro" id="IPR011044">
    <property type="entry name" value="Quino_amine_DH_bsu"/>
</dbReference>
<comment type="caution">
    <text evidence="11">The sequence shown here is derived from an EMBL/GenBank/DDBJ whole genome shotgun (WGS) entry which is preliminary data.</text>
</comment>
<feature type="compositionally biased region" description="Basic and acidic residues" evidence="10">
    <location>
        <begin position="676"/>
        <end position="692"/>
    </location>
</feature>
<evidence type="ECO:0000256" key="3">
    <source>
        <dbReference type="ARBA" id="ARBA00010028"/>
    </source>
</evidence>
<dbReference type="InterPro" id="IPR013260">
    <property type="entry name" value="mRNA_splic_SYF2"/>
</dbReference>
<accession>A0AAN6GUG5</accession>
<gene>
    <name evidence="11" type="primary">syf2</name>
    <name evidence="11" type="ORF">OC846_000618</name>
</gene>